<gene>
    <name evidence="2" type="ORF">C5O18_09615</name>
</gene>
<dbReference type="EMBL" id="PTQZ01000327">
    <property type="protein sequence ID" value="PQA29566.1"/>
    <property type="molecule type" value="Genomic_DNA"/>
</dbReference>
<organism evidence="2 3">
    <name type="scientific">Amnimonas aquatica</name>
    <dbReference type="NCBI Taxonomy" id="2094561"/>
    <lineage>
        <taxon>Bacteria</taxon>
        <taxon>Pseudomonadati</taxon>
        <taxon>Pseudomonadota</taxon>
        <taxon>Gammaproteobacteria</taxon>
        <taxon>Moraxellales</taxon>
        <taxon>Moraxellaceae</taxon>
        <taxon>Amnimonas</taxon>
    </lineage>
</organism>
<keyword evidence="2" id="KW-0378">Hydrolase</keyword>
<dbReference type="GO" id="GO:0016787">
    <property type="term" value="F:hydrolase activity"/>
    <property type="evidence" value="ECO:0007669"/>
    <property type="project" value="UniProtKB-KW"/>
</dbReference>
<dbReference type="OrthoDB" id="2086224at2"/>
<dbReference type="InterPro" id="IPR000073">
    <property type="entry name" value="AB_hydrolase_1"/>
</dbReference>
<evidence type="ECO:0000259" key="1">
    <source>
        <dbReference type="Pfam" id="PF00561"/>
    </source>
</evidence>
<evidence type="ECO:0000313" key="3">
    <source>
        <dbReference type="Proteomes" id="UP000243900"/>
    </source>
</evidence>
<dbReference type="SUPFAM" id="SSF53474">
    <property type="entry name" value="alpha/beta-Hydrolases"/>
    <property type="match status" value="1"/>
</dbReference>
<feature type="domain" description="AB hydrolase-1" evidence="1">
    <location>
        <begin position="47"/>
        <end position="81"/>
    </location>
</feature>
<keyword evidence="3" id="KW-1185">Reference proteome</keyword>
<dbReference type="Gene3D" id="3.40.50.1820">
    <property type="entry name" value="alpha/beta hydrolase"/>
    <property type="match status" value="1"/>
</dbReference>
<dbReference type="Pfam" id="PF00561">
    <property type="entry name" value="Abhydrolase_1"/>
    <property type="match status" value="1"/>
</dbReference>
<comment type="caution">
    <text evidence="2">The sequence shown here is derived from an EMBL/GenBank/DDBJ whole genome shotgun (WGS) entry which is preliminary data.</text>
</comment>
<feature type="non-terminal residue" evidence="2">
    <location>
        <position position="93"/>
    </location>
</feature>
<dbReference type="InterPro" id="IPR029058">
    <property type="entry name" value="AB_hydrolase_fold"/>
</dbReference>
<name>A0A2P6AQD5_9GAMM</name>
<protein>
    <submittedName>
        <fullName evidence="2">Alpha/beta hydrolase</fullName>
    </submittedName>
</protein>
<accession>A0A2P6AQD5</accession>
<dbReference type="RefSeq" id="WP_146089339.1">
    <property type="nucleotide sequence ID" value="NZ_PTQZ01000327.1"/>
</dbReference>
<dbReference type="Proteomes" id="UP000243900">
    <property type="component" value="Unassembled WGS sequence"/>
</dbReference>
<sequence length="93" mass="10204">MRLLRDRLRALGHDARHWGEGRNHGMINKLIPKLGARLRAWVAELGRPVHLVGWSLGGYIARELAREHPDLVASVVTLGSPAVGGPKYTITAP</sequence>
<reference evidence="3" key="1">
    <citation type="submission" date="2018-02" db="EMBL/GenBank/DDBJ databases">
        <title>Genome sequencing of Solimonas sp. HR-BB.</title>
        <authorList>
            <person name="Lee Y."/>
            <person name="Jeon C.O."/>
        </authorList>
    </citation>
    <scope>NUCLEOTIDE SEQUENCE [LARGE SCALE GENOMIC DNA]</scope>
    <source>
        <strain evidence="3">HR-E</strain>
    </source>
</reference>
<proteinExistence type="predicted"/>
<dbReference type="AlphaFoldDB" id="A0A2P6AQD5"/>
<evidence type="ECO:0000313" key="2">
    <source>
        <dbReference type="EMBL" id="PQA29566.1"/>
    </source>
</evidence>